<comment type="caution">
    <text evidence="2">The sequence shown here is derived from an EMBL/GenBank/DDBJ whole genome shotgun (WGS) entry which is preliminary data.</text>
</comment>
<dbReference type="AlphaFoldDB" id="A0A834W4B1"/>
<feature type="region of interest" description="Disordered" evidence="1">
    <location>
        <begin position="1"/>
        <end position="24"/>
    </location>
</feature>
<organism evidence="2 3">
    <name type="scientific">Senna tora</name>
    <dbReference type="NCBI Taxonomy" id="362788"/>
    <lineage>
        <taxon>Eukaryota</taxon>
        <taxon>Viridiplantae</taxon>
        <taxon>Streptophyta</taxon>
        <taxon>Embryophyta</taxon>
        <taxon>Tracheophyta</taxon>
        <taxon>Spermatophyta</taxon>
        <taxon>Magnoliopsida</taxon>
        <taxon>eudicotyledons</taxon>
        <taxon>Gunneridae</taxon>
        <taxon>Pentapetalae</taxon>
        <taxon>rosids</taxon>
        <taxon>fabids</taxon>
        <taxon>Fabales</taxon>
        <taxon>Fabaceae</taxon>
        <taxon>Caesalpinioideae</taxon>
        <taxon>Cassia clade</taxon>
        <taxon>Senna</taxon>
    </lineage>
</organism>
<keyword evidence="3" id="KW-1185">Reference proteome</keyword>
<sequence length="24" mass="2572">MGRSSLPQEATSKAQQPLSLVNKT</sequence>
<proteinExistence type="predicted"/>
<evidence type="ECO:0000313" key="3">
    <source>
        <dbReference type="Proteomes" id="UP000634136"/>
    </source>
</evidence>
<dbReference type="EMBL" id="JAAIUW010000013">
    <property type="protein sequence ID" value="KAF7805236.1"/>
    <property type="molecule type" value="Genomic_DNA"/>
</dbReference>
<accession>A0A834W4B1</accession>
<name>A0A834W4B1_9FABA</name>
<evidence type="ECO:0000313" key="2">
    <source>
        <dbReference type="EMBL" id="KAF7805236.1"/>
    </source>
</evidence>
<protein>
    <submittedName>
        <fullName evidence="2">Uncharacterized protein</fullName>
    </submittedName>
</protein>
<reference evidence="2" key="1">
    <citation type="submission" date="2020-09" db="EMBL/GenBank/DDBJ databases">
        <title>Genome-Enabled Discovery of Anthraquinone Biosynthesis in Senna tora.</title>
        <authorList>
            <person name="Kang S.-H."/>
            <person name="Pandey R.P."/>
            <person name="Lee C.-M."/>
            <person name="Sim J.-S."/>
            <person name="Jeong J.-T."/>
            <person name="Choi B.-S."/>
            <person name="Jung M."/>
            <person name="Ginzburg D."/>
            <person name="Zhao K."/>
            <person name="Won S.Y."/>
            <person name="Oh T.-J."/>
            <person name="Yu Y."/>
            <person name="Kim N.-H."/>
            <person name="Lee O.R."/>
            <person name="Lee T.-H."/>
            <person name="Bashyal P."/>
            <person name="Kim T.-S."/>
            <person name="Lee W.-H."/>
            <person name="Kawkins C."/>
            <person name="Kim C.-K."/>
            <person name="Kim J.S."/>
            <person name="Ahn B.O."/>
            <person name="Rhee S.Y."/>
            <person name="Sohng J.K."/>
        </authorList>
    </citation>
    <scope>NUCLEOTIDE SEQUENCE</scope>
    <source>
        <tissue evidence="2">Leaf</tissue>
    </source>
</reference>
<dbReference type="Proteomes" id="UP000634136">
    <property type="component" value="Unassembled WGS sequence"/>
</dbReference>
<evidence type="ECO:0000256" key="1">
    <source>
        <dbReference type="SAM" id="MobiDB-lite"/>
    </source>
</evidence>
<gene>
    <name evidence="2" type="ORF">G2W53_044347</name>
</gene>